<reference evidence="15 16" key="1">
    <citation type="submission" date="2018-03" db="EMBL/GenBank/DDBJ databases">
        <title>Cross-interface Injection: A General Nanoliter Liquid Handling Method Applied to Single Cells Genome Amplification Automated Nanoliter Liquid Handling Applied to Single Cell Multiple Displacement Amplification.</title>
        <authorList>
            <person name="Yun J."/>
            <person name="Xu P."/>
            <person name="Xu J."/>
            <person name="Dai X."/>
            <person name="Wang Y."/>
            <person name="Zheng X."/>
            <person name="Cao C."/>
            <person name="Yi Q."/>
            <person name="Zhu Y."/>
            <person name="Wang L."/>
            <person name="Dong Z."/>
            <person name="Huang Y."/>
            <person name="Huang L."/>
            <person name="Du W."/>
        </authorList>
    </citation>
    <scope>NUCLEOTIDE SEQUENCE [LARGE SCALE GENOMIC DNA]</scope>
    <source>
        <strain evidence="15 16">Z-D1-2</strain>
    </source>
</reference>
<dbReference type="GO" id="GO:0070818">
    <property type="term" value="F:protoporphyrinogen oxidase activity"/>
    <property type="evidence" value="ECO:0007669"/>
    <property type="project" value="UniProtKB-UniRule"/>
</dbReference>
<comment type="catalytic activity">
    <reaction evidence="13 14">
        <text>protoporphyrinogen IX + 3 A = protoporphyrin IX + 3 AH2</text>
        <dbReference type="Rhea" id="RHEA:62000"/>
        <dbReference type="ChEBI" id="CHEBI:13193"/>
        <dbReference type="ChEBI" id="CHEBI:17499"/>
        <dbReference type="ChEBI" id="CHEBI:57306"/>
        <dbReference type="ChEBI" id="CHEBI:57307"/>
    </reaction>
</comment>
<dbReference type="InterPro" id="IPR005265">
    <property type="entry name" value="HemJ-like"/>
</dbReference>
<keyword evidence="5 14" id="KW-1003">Cell membrane</keyword>
<dbReference type="HAMAP" id="MF_02239">
    <property type="entry name" value="HemJ"/>
    <property type="match status" value="1"/>
</dbReference>
<accession>A0A2T4DMF3</accession>
<comment type="cofactor">
    <cofactor evidence="14">
        <name>heme b</name>
        <dbReference type="ChEBI" id="CHEBI:60344"/>
    </cofactor>
    <text evidence="14">Binds 1 heme b (iron(II)-protoporphyrin IX) group per subunit.</text>
</comment>
<keyword evidence="10 14" id="KW-0560">Oxidoreductase</keyword>
<proteinExistence type="inferred from homology"/>
<dbReference type="GO" id="GO:0046872">
    <property type="term" value="F:metal ion binding"/>
    <property type="evidence" value="ECO:0007669"/>
    <property type="project" value="UniProtKB-KW"/>
</dbReference>
<evidence type="ECO:0000313" key="16">
    <source>
        <dbReference type="Proteomes" id="UP000240608"/>
    </source>
</evidence>
<feature type="transmembrane region" description="Helical" evidence="14">
    <location>
        <begin position="149"/>
        <end position="170"/>
    </location>
</feature>
<dbReference type="PANTHER" id="PTHR40255:SF1">
    <property type="entry name" value="PROTOPORPHYRINOGEN IX OXIDASE"/>
    <property type="match status" value="1"/>
</dbReference>
<evidence type="ECO:0000256" key="12">
    <source>
        <dbReference type="ARBA" id="ARBA00023136"/>
    </source>
</evidence>
<keyword evidence="7 14" id="KW-0812">Transmembrane</keyword>
<comment type="function">
    <text evidence="14">Catalyzes the oxidation of protoporphyrinogen IX to protoporphyrin IX.</text>
</comment>
<dbReference type="AlphaFoldDB" id="A0A2T4DMF3"/>
<keyword evidence="12 14" id="KW-0472">Membrane</keyword>
<protein>
    <recommendedName>
        <fullName evidence="4 14">Protoporphyrinogen IX oxidase</fullName>
        <shortName evidence="14">PPO</shortName>
        <ecNumber evidence="14">1.3.99.-</ecNumber>
    </recommendedName>
</protein>
<dbReference type="RefSeq" id="WP_188467692.1">
    <property type="nucleotide sequence ID" value="NZ_BAABHU010000022.1"/>
</dbReference>
<evidence type="ECO:0000256" key="11">
    <source>
        <dbReference type="ARBA" id="ARBA00023004"/>
    </source>
</evidence>
<dbReference type="Pfam" id="PF03653">
    <property type="entry name" value="UPF0093"/>
    <property type="match status" value="1"/>
</dbReference>
<evidence type="ECO:0000256" key="14">
    <source>
        <dbReference type="HAMAP-Rule" id="MF_02239"/>
    </source>
</evidence>
<dbReference type="GO" id="GO:0005886">
    <property type="term" value="C:plasma membrane"/>
    <property type="evidence" value="ECO:0007669"/>
    <property type="project" value="UniProtKB-SubCell"/>
</dbReference>
<evidence type="ECO:0000256" key="6">
    <source>
        <dbReference type="ARBA" id="ARBA00022617"/>
    </source>
</evidence>
<evidence type="ECO:0000256" key="9">
    <source>
        <dbReference type="ARBA" id="ARBA00022989"/>
    </source>
</evidence>
<feature type="transmembrane region" description="Helical" evidence="14">
    <location>
        <begin position="84"/>
        <end position="104"/>
    </location>
</feature>
<evidence type="ECO:0000256" key="8">
    <source>
        <dbReference type="ARBA" id="ARBA00022723"/>
    </source>
</evidence>
<keyword evidence="6 14" id="KW-0349">Heme</keyword>
<feature type="transmembrane region" description="Helical" evidence="14">
    <location>
        <begin position="6"/>
        <end position="28"/>
    </location>
</feature>
<dbReference type="UniPathway" id="UPA00251">
    <property type="reaction ID" value="UER00324"/>
</dbReference>
<organism evidence="15 16">
    <name type="scientific">Marivirga lumbricoides</name>
    <dbReference type="NCBI Taxonomy" id="1046115"/>
    <lineage>
        <taxon>Bacteria</taxon>
        <taxon>Pseudomonadati</taxon>
        <taxon>Bacteroidota</taxon>
        <taxon>Cytophagia</taxon>
        <taxon>Cytophagales</taxon>
        <taxon>Marivirgaceae</taxon>
        <taxon>Marivirga</taxon>
    </lineage>
</organism>
<comment type="subunit">
    <text evidence="14">Homodimer.</text>
</comment>
<evidence type="ECO:0000313" key="15">
    <source>
        <dbReference type="EMBL" id="PTB95001.1"/>
    </source>
</evidence>
<feature type="transmembrane region" description="Helical" evidence="14">
    <location>
        <begin position="125"/>
        <end position="143"/>
    </location>
</feature>
<feature type="transmembrane region" description="Helical" evidence="14">
    <location>
        <begin position="54"/>
        <end position="78"/>
    </location>
</feature>
<feature type="binding site" description="axial binding residue" evidence="14">
    <location>
        <position position="9"/>
    </location>
    <ligand>
        <name>heme</name>
        <dbReference type="ChEBI" id="CHEBI:30413"/>
    </ligand>
    <ligandPart>
        <name>Fe</name>
        <dbReference type="ChEBI" id="CHEBI:18248"/>
    </ligandPart>
</feature>
<name>A0A2T4DMF3_9BACT</name>
<comment type="subcellular location">
    <subcellularLocation>
        <location evidence="1 14">Cell membrane</location>
        <topology evidence="1 14">Multi-pass membrane protein</topology>
    </subcellularLocation>
</comment>
<comment type="caution">
    <text evidence="15">The sequence shown here is derived from an EMBL/GenBank/DDBJ whole genome shotgun (WGS) entry which is preliminary data.</text>
</comment>
<keyword evidence="11 14" id="KW-0408">Iron</keyword>
<dbReference type="EC" id="1.3.99.-" evidence="14"/>
<evidence type="ECO:0000256" key="7">
    <source>
        <dbReference type="ARBA" id="ARBA00022692"/>
    </source>
</evidence>
<gene>
    <name evidence="15" type="ORF">C9994_11640</name>
</gene>
<dbReference type="PANTHER" id="PTHR40255">
    <property type="entry name" value="UPF0093 MEMBRANE PROTEIN SLR1790"/>
    <property type="match status" value="1"/>
</dbReference>
<evidence type="ECO:0000256" key="13">
    <source>
        <dbReference type="ARBA" id="ARBA00048390"/>
    </source>
</evidence>
<dbReference type="GO" id="GO:0006782">
    <property type="term" value="P:protoporphyrinogen IX biosynthetic process"/>
    <property type="evidence" value="ECO:0007669"/>
    <property type="project" value="UniProtKB-UniRule"/>
</dbReference>
<dbReference type="EMBL" id="PYVU01000116">
    <property type="protein sequence ID" value="PTB95001.1"/>
    <property type="molecule type" value="Genomic_DNA"/>
</dbReference>
<evidence type="ECO:0000256" key="1">
    <source>
        <dbReference type="ARBA" id="ARBA00004651"/>
    </source>
</evidence>
<keyword evidence="8 14" id="KW-0479">Metal-binding</keyword>
<sequence length="182" mass="21532">MYLYIKSLHLIFVVTWFAGLFYIVRLFIYQTEALQKNEPERSILHQQLSKMSRLLWYVITWPSAVITLILATTLLILQPDWLKMSFMHIKLSFVFLLYLYHFSCHYIFKKLQKGEIKYSSTQLRIWNEVATLFLVAIVFLIILKSQINWIWGTLGFIAFGVLLMVAIKLYKAIRENKPSGKS</sequence>
<comment type="similarity">
    <text evidence="3 14">Belongs to the HemJ family.</text>
</comment>
<evidence type="ECO:0000256" key="3">
    <source>
        <dbReference type="ARBA" id="ARBA00006501"/>
    </source>
</evidence>
<dbReference type="Proteomes" id="UP000240608">
    <property type="component" value="Unassembled WGS sequence"/>
</dbReference>
<feature type="binding site" description="axial binding residue" evidence="14">
    <location>
        <position position="90"/>
    </location>
    <ligand>
        <name>heme</name>
        <dbReference type="ChEBI" id="CHEBI:30413"/>
    </ligand>
    <ligandPart>
        <name>Fe</name>
        <dbReference type="ChEBI" id="CHEBI:18248"/>
    </ligandPart>
</feature>
<evidence type="ECO:0000256" key="4">
    <source>
        <dbReference type="ARBA" id="ARBA00017504"/>
    </source>
</evidence>
<evidence type="ECO:0000256" key="2">
    <source>
        <dbReference type="ARBA" id="ARBA00005073"/>
    </source>
</evidence>
<keyword evidence="9 14" id="KW-1133">Transmembrane helix</keyword>
<evidence type="ECO:0000256" key="5">
    <source>
        <dbReference type="ARBA" id="ARBA00022475"/>
    </source>
</evidence>
<evidence type="ECO:0000256" key="10">
    <source>
        <dbReference type="ARBA" id="ARBA00023002"/>
    </source>
</evidence>
<comment type="pathway">
    <text evidence="2 14">Porphyrin-containing compound metabolism; protoporphyrin-IX biosynthesis; protoporphyrin-IX from protoporphyrinogen-IX: step 1/1.</text>
</comment>